<dbReference type="InterPro" id="IPR016181">
    <property type="entry name" value="Acyl_CoA_acyltransferase"/>
</dbReference>
<evidence type="ECO:0000256" key="1">
    <source>
        <dbReference type="ARBA" id="ARBA00005395"/>
    </source>
</evidence>
<dbReference type="Gene3D" id="3.40.630.30">
    <property type="match status" value="1"/>
</dbReference>
<dbReference type="STRING" id="119641.SAMN05421842_102163"/>
<comment type="catalytic activity">
    <reaction evidence="5">
        <text>N-terminal L-alanyl-[ribosomal protein bS18] + acetyl-CoA = N-terminal N(alpha)-acetyl-L-alanyl-[ribosomal protein bS18] + CoA + H(+)</text>
        <dbReference type="Rhea" id="RHEA:43756"/>
        <dbReference type="Rhea" id="RHEA-COMP:10676"/>
        <dbReference type="Rhea" id="RHEA-COMP:10677"/>
        <dbReference type="ChEBI" id="CHEBI:15378"/>
        <dbReference type="ChEBI" id="CHEBI:57287"/>
        <dbReference type="ChEBI" id="CHEBI:57288"/>
        <dbReference type="ChEBI" id="CHEBI:64718"/>
        <dbReference type="ChEBI" id="CHEBI:83683"/>
        <dbReference type="EC" id="2.3.1.266"/>
    </reaction>
</comment>
<dbReference type="NCBIfam" id="TIGR01575">
    <property type="entry name" value="rimI"/>
    <property type="match status" value="1"/>
</dbReference>
<dbReference type="PANTHER" id="PTHR43420">
    <property type="entry name" value="ACETYLTRANSFERASE"/>
    <property type="match status" value="1"/>
</dbReference>
<dbReference type="OrthoDB" id="9794566at2"/>
<accession>A0A1I1I7T8</accession>
<protein>
    <recommendedName>
        <fullName evidence="5">[Ribosomal protein bS18]-alanine N-acetyltransferase</fullName>
        <ecNumber evidence="5">2.3.1.266</ecNumber>
    </recommendedName>
</protein>
<sequence length="147" mass="16803">MQVTTNLITEDDIDGVLEVSSLSFSLCWSKNSYIQELSNPLANYIVAKDQNKVIGFAGAWLILDEAHITNIAVHPNYRNQKIASKLLEELIAHTKRKGSKSFTLEVRASNNAAQCLYNKYGFTQNGIRKRYYEDNKEDAIIMWRIDE</sequence>
<keyword evidence="2 5" id="KW-0963">Cytoplasm</keyword>
<keyword evidence="8" id="KW-1185">Reference proteome</keyword>
<evidence type="ECO:0000256" key="3">
    <source>
        <dbReference type="ARBA" id="ARBA00022679"/>
    </source>
</evidence>
<dbReference type="Pfam" id="PF00583">
    <property type="entry name" value="Acetyltransf_1"/>
    <property type="match status" value="1"/>
</dbReference>
<evidence type="ECO:0000256" key="4">
    <source>
        <dbReference type="ARBA" id="ARBA00023315"/>
    </source>
</evidence>
<keyword evidence="3 7" id="KW-0808">Transferase</keyword>
<keyword evidence="4" id="KW-0012">Acyltransferase</keyword>
<dbReference type="PROSITE" id="PS51186">
    <property type="entry name" value="GNAT"/>
    <property type="match status" value="1"/>
</dbReference>
<dbReference type="PANTHER" id="PTHR43420:SF44">
    <property type="entry name" value="ACETYLTRANSFERASE YPEA"/>
    <property type="match status" value="1"/>
</dbReference>
<evidence type="ECO:0000256" key="5">
    <source>
        <dbReference type="RuleBase" id="RU363094"/>
    </source>
</evidence>
<evidence type="ECO:0000259" key="6">
    <source>
        <dbReference type="PROSITE" id="PS51186"/>
    </source>
</evidence>
<dbReference type="InterPro" id="IPR006464">
    <property type="entry name" value="AcTrfase_RimI/Ard1"/>
</dbReference>
<reference evidence="7 8" key="1">
    <citation type="submission" date="2016-10" db="EMBL/GenBank/DDBJ databases">
        <authorList>
            <person name="de Groot N.N."/>
        </authorList>
    </citation>
    <scope>NUCLEOTIDE SEQUENCE [LARGE SCALE GENOMIC DNA]</scope>
    <source>
        <strain evidence="7 8">DSM 12992</strain>
    </source>
</reference>
<comment type="subcellular location">
    <subcellularLocation>
        <location evidence="5">Cytoplasm</location>
    </subcellularLocation>
</comment>
<proteinExistence type="inferred from homology"/>
<dbReference type="Proteomes" id="UP000199263">
    <property type="component" value="Unassembled WGS sequence"/>
</dbReference>
<dbReference type="RefSeq" id="WP_090088444.1">
    <property type="nucleotide sequence ID" value="NZ_FOMG01000002.1"/>
</dbReference>
<evidence type="ECO:0000256" key="2">
    <source>
        <dbReference type="ARBA" id="ARBA00022490"/>
    </source>
</evidence>
<evidence type="ECO:0000313" key="7">
    <source>
        <dbReference type="EMBL" id="SFC32224.1"/>
    </source>
</evidence>
<dbReference type="GO" id="GO:0005737">
    <property type="term" value="C:cytoplasm"/>
    <property type="evidence" value="ECO:0007669"/>
    <property type="project" value="UniProtKB-SubCell"/>
</dbReference>
<feature type="domain" description="N-acetyltransferase" evidence="6">
    <location>
        <begin position="3"/>
        <end position="147"/>
    </location>
</feature>
<dbReference type="CDD" id="cd04301">
    <property type="entry name" value="NAT_SF"/>
    <property type="match status" value="1"/>
</dbReference>
<dbReference type="AlphaFoldDB" id="A0A1I1I7T8"/>
<dbReference type="InterPro" id="IPR000182">
    <property type="entry name" value="GNAT_dom"/>
</dbReference>
<dbReference type="InterPro" id="IPR050680">
    <property type="entry name" value="YpeA/RimI_acetyltransf"/>
</dbReference>
<dbReference type="SUPFAM" id="SSF55729">
    <property type="entry name" value="Acyl-CoA N-acyltransferases (Nat)"/>
    <property type="match status" value="1"/>
</dbReference>
<organism evidence="7 8">
    <name type="scientific">Clostridium uliginosum</name>
    <dbReference type="NCBI Taxonomy" id="119641"/>
    <lineage>
        <taxon>Bacteria</taxon>
        <taxon>Bacillati</taxon>
        <taxon>Bacillota</taxon>
        <taxon>Clostridia</taxon>
        <taxon>Eubacteriales</taxon>
        <taxon>Clostridiaceae</taxon>
        <taxon>Clostridium</taxon>
    </lineage>
</organism>
<comment type="similarity">
    <text evidence="1 5">Belongs to the acetyltransferase family. RimI subfamily.</text>
</comment>
<gene>
    <name evidence="7" type="ORF">SAMN05421842_102163</name>
</gene>
<dbReference type="EMBL" id="FOMG01000002">
    <property type="protein sequence ID" value="SFC32224.1"/>
    <property type="molecule type" value="Genomic_DNA"/>
</dbReference>
<evidence type="ECO:0000313" key="8">
    <source>
        <dbReference type="Proteomes" id="UP000199263"/>
    </source>
</evidence>
<dbReference type="EC" id="2.3.1.266" evidence="5"/>
<name>A0A1I1I7T8_9CLOT</name>
<comment type="function">
    <text evidence="5">Acetylates the N-terminal alanine of ribosomal protein bS18.</text>
</comment>
<dbReference type="GO" id="GO:0008999">
    <property type="term" value="F:protein-N-terminal-alanine acetyltransferase activity"/>
    <property type="evidence" value="ECO:0007669"/>
    <property type="project" value="UniProtKB-EC"/>
</dbReference>